<accession>A0A6C0H3N4</accession>
<organism evidence="3">
    <name type="scientific">viral metagenome</name>
    <dbReference type="NCBI Taxonomy" id="1070528"/>
    <lineage>
        <taxon>unclassified sequences</taxon>
        <taxon>metagenomes</taxon>
        <taxon>organismal metagenomes</taxon>
    </lineage>
</organism>
<reference evidence="3" key="1">
    <citation type="journal article" date="2020" name="Nature">
        <title>Giant virus diversity and host interactions through global metagenomics.</title>
        <authorList>
            <person name="Schulz F."/>
            <person name="Roux S."/>
            <person name="Paez-Espino D."/>
            <person name="Jungbluth S."/>
            <person name="Walsh D.A."/>
            <person name="Denef V.J."/>
            <person name="McMahon K.D."/>
            <person name="Konstantinidis K.T."/>
            <person name="Eloe-Fadrosh E.A."/>
            <person name="Kyrpides N.C."/>
            <person name="Woyke T."/>
        </authorList>
    </citation>
    <scope>NUCLEOTIDE SEQUENCE</scope>
    <source>
        <strain evidence="3">GVMAG-M-3300023179-62</strain>
    </source>
</reference>
<feature type="transmembrane region" description="Helical" evidence="2">
    <location>
        <begin position="87"/>
        <end position="108"/>
    </location>
</feature>
<proteinExistence type="predicted"/>
<evidence type="ECO:0000256" key="1">
    <source>
        <dbReference type="SAM" id="MobiDB-lite"/>
    </source>
</evidence>
<keyword evidence="2" id="KW-0812">Transmembrane</keyword>
<keyword evidence="2" id="KW-0472">Membrane</keyword>
<feature type="compositionally biased region" description="Basic and acidic residues" evidence="1">
    <location>
        <begin position="144"/>
        <end position="163"/>
    </location>
</feature>
<sequence length="174" mass="20062">MCKRDIIFIILIIISFSSTIACLVSGIKKYKTGKVISKDIKTEEDCDALASKKTYKNGEKCPFWSDDSQCRYGIYNSSKCSEKKTSATLLILSGVFALITFILLIFYIKGYKKQTREYYSPELPTDKKKGFFSRLFESIFGTKKRAEEKRREEEEIPINKEQKQQPIEAKTTTN</sequence>
<dbReference type="AlphaFoldDB" id="A0A6C0H3N4"/>
<feature type="transmembrane region" description="Helical" evidence="2">
    <location>
        <begin position="6"/>
        <end position="27"/>
    </location>
</feature>
<name>A0A6C0H3N4_9ZZZZ</name>
<dbReference type="EMBL" id="MN739859">
    <property type="protein sequence ID" value="QHT74856.1"/>
    <property type="molecule type" value="Genomic_DNA"/>
</dbReference>
<keyword evidence="2" id="KW-1133">Transmembrane helix</keyword>
<evidence type="ECO:0000256" key="2">
    <source>
        <dbReference type="SAM" id="Phobius"/>
    </source>
</evidence>
<dbReference type="PROSITE" id="PS51257">
    <property type="entry name" value="PROKAR_LIPOPROTEIN"/>
    <property type="match status" value="1"/>
</dbReference>
<evidence type="ECO:0000313" key="3">
    <source>
        <dbReference type="EMBL" id="QHT74856.1"/>
    </source>
</evidence>
<protein>
    <submittedName>
        <fullName evidence="3">Uncharacterized protein</fullName>
    </submittedName>
</protein>
<feature type="region of interest" description="Disordered" evidence="1">
    <location>
        <begin position="143"/>
        <end position="174"/>
    </location>
</feature>